<comment type="caution">
    <text evidence="2">The sequence shown here is derived from an EMBL/GenBank/DDBJ whole genome shotgun (WGS) entry which is preliminary data.</text>
</comment>
<reference evidence="2" key="1">
    <citation type="submission" date="2022-06" db="EMBL/GenBank/DDBJ databases">
        <title>Sequencing the genomes of 1000 actinobacteria strains.</title>
        <authorList>
            <person name="Klenk H.-P."/>
        </authorList>
    </citation>
    <scope>NUCLEOTIDE SEQUENCE</scope>
    <source>
        <strain evidence="2">DSM 46694</strain>
    </source>
</reference>
<evidence type="ECO:0000256" key="1">
    <source>
        <dbReference type="SAM" id="MobiDB-lite"/>
    </source>
</evidence>
<dbReference type="Proteomes" id="UP001139648">
    <property type="component" value="Unassembled WGS sequence"/>
</dbReference>
<dbReference type="EMBL" id="JAMZEB010000002">
    <property type="protein sequence ID" value="MCP2358271.1"/>
    <property type="molecule type" value="Genomic_DNA"/>
</dbReference>
<accession>A0A9X2K628</accession>
<organism evidence="2 3">
    <name type="scientific">Nonomuraea thailandensis</name>
    <dbReference type="NCBI Taxonomy" id="1188745"/>
    <lineage>
        <taxon>Bacteria</taxon>
        <taxon>Bacillati</taxon>
        <taxon>Actinomycetota</taxon>
        <taxon>Actinomycetes</taxon>
        <taxon>Streptosporangiales</taxon>
        <taxon>Streptosporangiaceae</taxon>
        <taxon>Nonomuraea</taxon>
    </lineage>
</organism>
<name>A0A9X2K628_9ACTN</name>
<dbReference type="RefSeq" id="WP_253745358.1">
    <property type="nucleotide sequence ID" value="NZ_BAABKA010000065.1"/>
</dbReference>
<sequence length="156" mass="16095">MAATLLAALDDPGEYPALGSASRKLAATAPRLRSVSADWKGSPGGDGQARRSRSRYPTPADRSARPSRLPIAVAGSQWSGGAAVLPVELGSARSPLLPQDGQPPQRARTLSGRKIRHDLAGHAQIRRQRFLRGVGDVAGADGFDEVGGVEGGTPAG</sequence>
<evidence type="ECO:0000313" key="2">
    <source>
        <dbReference type="EMBL" id="MCP2358271.1"/>
    </source>
</evidence>
<feature type="region of interest" description="Disordered" evidence="1">
    <location>
        <begin position="1"/>
        <end position="68"/>
    </location>
</feature>
<dbReference type="AlphaFoldDB" id="A0A9X2K628"/>
<protein>
    <submittedName>
        <fullName evidence="2">Uncharacterized protein</fullName>
    </submittedName>
</protein>
<proteinExistence type="predicted"/>
<keyword evidence="3" id="KW-1185">Reference proteome</keyword>
<evidence type="ECO:0000313" key="3">
    <source>
        <dbReference type="Proteomes" id="UP001139648"/>
    </source>
</evidence>
<gene>
    <name evidence="2" type="ORF">HD597_005291</name>
</gene>